<dbReference type="EMBL" id="BNDW01000046">
    <property type="protein sequence ID" value="GHI24263.1"/>
    <property type="molecule type" value="Genomic_DNA"/>
</dbReference>
<sequence length="52" mass="5893">MQQAHDRKLKTSDITAALHISPDTVTRRRKDAIDPANASPRRLSLNAWPSQR</sequence>
<proteinExistence type="predicted"/>
<evidence type="ECO:0000313" key="3">
    <source>
        <dbReference type="Proteomes" id="UP001052739"/>
    </source>
</evidence>
<name>A0ABQ3PGW1_9ACTN</name>
<evidence type="ECO:0000256" key="1">
    <source>
        <dbReference type="SAM" id="MobiDB-lite"/>
    </source>
</evidence>
<protein>
    <submittedName>
        <fullName evidence="2">Uncharacterized protein</fullName>
    </submittedName>
</protein>
<keyword evidence="3" id="KW-1185">Reference proteome</keyword>
<reference evidence="2" key="1">
    <citation type="submission" date="2024-05" db="EMBL/GenBank/DDBJ databases">
        <title>Whole genome shotgun sequence of Streptomyces hydrogenans NBRC 13475.</title>
        <authorList>
            <person name="Komaki H."/>
            <person name="Tamura T."/>
        </authorList>
    </citation>
    <scope>NUCLEOTIDE SEQUENCE</scope>
    <source>
        <strain evidence="2">NBRC 13475</strain>
    </source>
</reference>
<organism evidence="2 3">
    <name type="scientific">Streptomyces hydrogenans</name>
    <dbReference type="NCBI Taxonomy" id="1873719"/>
    <lineage>
        <taxon>Bacteria</taxon>
        <taxon>Bacillati</taxon>
        <taxon>Actinomycetota</taxon>
        <taxon>Actinomycetes</taxon>
        <taxon>Kitasatosporales</taxon>
        <taxon>Streptomycetaceae</taxon>
        <taxon>Streptomyces</taxon>
    </lineage>
</organism>
<feature type="compositionally biased region" description="Basic and acidic residues" evidence="1">
    <location>
        <begin position="1"/>
        <end position="11"/>
    </location>
</feature>
<evidence type="ECO:0000313" key="2">
    <source>
        <dbReference type="EMBL" id="GHI24263.1"/>
    </source>
</evidence>
<comment type="caution">
    <text evidence="2">The sequence shown here is derived from an EMBL/GenBank/DDBJ whole genome shotgun (WGS) entry which is preliminary data.</text>
</comment>
<accession>A0ABQ3PGW1</accession>
<feature type="region of interest" description="Disordered" evidence="1">
    <location>
        <begin position="1"/>
        <end position="52"/>
    </location>
</feature>
<dbReference type="Proteomes" id="UP001052739">
    <property type="component" value="Unassembled WGS sequence"/>
</dbReference>
<gene>
    <name evidence="2" type="ORF">Shyd_56340</name>
</gene>
<dbReference type="RefSeq" id="WP_226652239.1">
    <property type="nucleotide sequence ID" value="NZ_BNDW01000046.1"/>
</dbReference>